<gene>
    <name evidence="2" type="ORF">DR999_PMT20293</name>
</gene>
<feature type="region of interest" description="Disordered" evidence="1">
    <location>
        <begin position="82"/>
        <end position="109"/>
    </location>
</feature>
<reference evidence="2 3" key="2">
    <citation type="submission" date="2019-04" db="EMBL/GenBank/DDBJ databases">
        <title>The genome sequence of big-headed turtle.</title>
        <authorList>
            <person name="Gong S."/>
        </authorList>
    </citation>
    <scope>NUCLEOTIDE SEQUENCE [LARGE SCALE GENOMIC DNA]</scope>
    <source>
        <strain evidence="2">DO16091913</strain>
        <tissue evidence="2">Muscle</tissue>
    </source>
</reference>
<feature type="compositionally biased region" description="Polar residues" evidence="1">
    <location>
        <begin position="85"/>
        <end position="109"/>
    </location>
</feature>
<proteinExistence type="predicted"/>
<name>A0A4D9DR11_9SAUR</name>
<accession>A0A4D9DR11</accession>
<evidence type="ECO:0000313" key="2">
    <source>
        <dbReference type="EMBL" id="TFJ97829.1"/>
    </source>
</evidence>
<dbReference type="EMBL" id="QXTE01000458">
    <property type="protein sequence ID" value="TFJ97829.1"/>
    <property type="molecule type" value="Genomic_DNA"/>
</dbReference>
<dbReference type="AlphaFoldDB" id="A0A4D9DR11"/>
<comment type="caution">
    <text evidence="2">The sequence shown here is derived from an EMBL/GenBank/DDBJ whole genome shotgun (WGS) entry which is preliminary data.</text>
</comment>
<reference evidence="2 3" key="1">
    <citation type="submission" date="2019-04" db="EMBL/GenBank/DDBJ databases">
        <title>Draft genome of the big-headed turtle Platysternon megacephalum.</title>
        <authorList>
            <person name="Gong S."/>
        </authorList>
    </citation>
    <scope>NUCLEOTIDE SEQUENCE [LARGE SCALE GENOMIC DNA]</scope>
    <source>
        <strain evidence="2">DO16091913</strain>
        <tissue evidence="2">Muscle</tissue>
    </source>
</reference>
<dbReference type="Proteomes" id="UP000297703">
    <property type="component" value="Unassembled WGS sequence"/>
</dbReference>
<keyword evidence="3" id="KW-1185">Reference proteome</keyword>
<organism evidence="2 3">
    <name type="scientific">Platysternon megacephalum</name>
    <name type="common">big-headed turtle</name>
    <dbReference type="NCBI Taxonomy" id="55544"/>
    <lineage>
        <taxon>Eukaryota</taxon>
        <taxon>Metazoa</taxon>
        <taxon>Chordata</taxon>
        <taxon>Craniata</taxon>
        <taxon>Vertebrata</taxon>
        <taxon>Euteleostomi</taxon>
        <taxon>Archelosauria</taxon>
        <taxon>Testudinata</taxon>
        <taxon>Testudines</taxon>
        <taxon>Cryptodira</taxon>
        <taxon>Durocryptodira</taxon>
        <taxon>Testudinoidea</taxon>
        <taxon>Platysternidae</taxon>
        <taxon>Platysternon</taxon>
    </lineage>
</organism>
<protein>
    <submittedName>
        <fullName evidence="2">Kinesin-like protein KIF22</fullName>
    </submittedName>
</protein>
<evidence type="ECO:0000256" key="1">
    <source>
        <dbReference type="SAM" id="MobiDB-lite"/>
    </source>
</evidence>
<evidence type="ECO:0000313" key="3">
    <source>
        <dbReference type="Proteomes" id="UP000297703"/>
    </source>
</evidence>
<sequence length="109" mass="12148">MGNAWRFSSSLQSPHPGSLLPSWRGLLESTACGKLRILQSNRRVPWEGTFPKLFASLYKTPTSPSPPGLHLSVSSVDQRHMFDLHQNNSSPPGSRSCSPHPQWSLRRSL</sequence>